<feature type="non-terminal residue" evidence="2">
    <location>
        <position position="117"/>
    </location>
</feature>
<dbReference type="AlphaFoldDB" id="A0A383DBT4"/>
<dbReference type="InterPro" id="IPR036008">
    <property type="entry name" value="Aconitase_4Fe-4S_dom"/>
</dbReference>
<dbReference type="SUPFAM" id="SSF53732">
    <property type="entry name" value="Aconitase iron-sulfur domain"/>
    <property type="match status" value="1"/>
</dbReference>
<evidence type="ECO:0000313" key="2">
    <source>
        <dbReference type="EMBL" id="SVE41715.1"/>
    </source>
</evidence>
<accession>A0A383DBT4</accession>
<proteinExistence type="predicted"/>
<dbReference type="InterPro" id="IPR015931">
    <property type="entry name" value="Acnase/IPM_dHydase_lsu_aba_1/3"/>
</dbReference>
<reference evidence="2" key="1">
    <citation type="submission" date="2018-05" db="EMBL/GenBank/DDBJ databases">
        <authorList>
            <person name="Lanie J.A."/>
            <person name="Ng W.-L."/>
            <person name="Kazmierczak K.M."/>
            <person name="Andrzejewski T.M."/>
            <person name="Davidsen T.M."/>
            <person name="Wayne K.J."/>
            <person name="Tettelin H."/>
            <person name="Glass J.I."/>
            <person name="Rusch D."/>
            <person name="Podicherti R."/>
            <person name="Tsui H.-C.T."/>
            <person name="Winkler M.E."/>
        </authorList>
    </citation>
    <scope>NUCLEOTIDE SEQUENCE</scope>
</reference>
<evidence type="ECO:0000256" key="1">
    <source>
        <dbReference type="ARBA" id="ARBA00023004"/>
    </source>
</evidence>
<organism evidence="2">
    <name type="scientific">marine metagenome</name>
    <dbReference type="NCBI Taxonomy" id="408172"/>
    <lineage>
        <taxon>unclassified sequences</taxon>
        <taxon>metagenomes</taxon>
        <taxon>ecological metagenomes</taxon>
    </lineage>
</organism>
<evidence type="ECO:0008006" key="3">
    <source>
        <dbReference type="Google" id="ProtNLM"/>
    </source>
</evidence>
<name>A0A383DBT4_9ZZZZ</name>
<dbReference type="Gene3D" id="3.30.499.10">
    <property type="entry name" value="Aconitase, domain 3"/>
    <property type="match status" value="1"/>
</dbReference>
<keyword evidence="1" id="KW-0408">Iron</keyword>
<sequence length="117" mass="13500">MTLKFEIKKYVREIDLNEGKKKYYDILSLANDNNVQIENIPFSIRILLENVLRSYEKKLSNSHHINQLLNWTKDSVPEAEFPYMPGRVVLQDFTGIPVVVDLASMRDAVSDLGMEPS</sequence>
<dbReference type="InterPro" id="IPR006249">
    <property type="entry name" value="Aconitase/IRP2"/>
</dbReference>
<dbReference type="EMBL" id="UINC01215828">
    <property type="protein sequence ID" value="SVE41715.1"/>
    <property type="molecule type" value="Genomic_DNA"/>
</dbReference>
<dbReference type="PANTHER" id="PTHR11670">
    <property type="entry name" value="ACONITASE/IRON-RESPONSIVE ELEMENT FAMILY MEMBER"/>
    <property type="match status" value="1"/>
</dbReference>
<protein>
    <recommendedName>
        <fullName evidence="3">Aconitase/3-isopropylmalate dehydratase large subunit alpha/beta/alpha domain-containing protein</fullName>
    </recommendedName>
</protein>
<gene>
    <name evidence="2" type="ORF">METZ01_LOCUS494569</name>
</gene>